<dbReference type="Pfam" id="PF00072">
    <property type="entry name" value="Response_reg"/>
    <property type="match status" value="1"/>
</dbReference>
<dbReference type="EC" id="2.7.13.3" evidence="2"/>
<protein>
    <recommendedName>
        <fullName evidence="2">histidine kinase</fullName>
        <ecNumber evidence="2">2.7.13.3</ecNumber>
    </recommendedName>
</protein>
<dbReference type="Gene3D" id="3.30.565.10">
    <property type="entry name" value="Histidine kinase-like ATPase, C-terminal domain"/>
    <property type="match status" value="1"/>
</dbReference>
<reference evidence="8" key="1">
    <citation type="submission" date="2022-05" db="EMBL/GenBank/DDBJ databases">
        <authorList>
            <person name="Jo J.-H."/>
            <person name="Im W.-T."/>
        </authorList>
    </citation>
    <scope>NUCLEOTIDE SEQUENCE</scope>
    <source>
        <strain evidence="8">RG327</strain>
    </source>
</reference>
<feature type="modified residue" description="4-aspartylphosphate" evidence="4">
    <location>
        <position position="732"/>
    </location>
</feature>
<dbReference type="PROSITE" id="PS50113">
    <property type="entry name" value="PAC"/>
    <property type="match status" value="2"/>
</dbReference>
<dbReference type="CDD" id="cd00082">
    <property type="entry name" value="HisKA"/>
    <property type="match status" value="1"/>
</dbReference>
<dbReference type="InterPro" id="IPR001789">
    <property type="entry name" value="Sig_transdc_resp-reg_receiver"/>
</dbReference>
<evidence type="ECO:0000313" key="8">
    <source>
        <dbReference type="EMBL" id="MCL6679497.1"/>
    </source>
</evidence>
<dbReference type="Gene3D" id="3.40.50.2300">
    <property type="match status" value="1"/>
</dbReference>
<dbReference type="NCBIfam" id="TIGR00229">
    <property type="entry name" value="sensory_box"/>
    <property type="match status" value="3"/>
</dbReference>
<dbReference type="InterPro" id="IPR036890">
    <property type="entry name" value="HATPase_C_sf"/>
</dbReference>
<evidence type="ECO:0000259" key="6">
    <source>
        <dbReference type="PROSITE" id="PS50110"/>
    </source>
</evidence>
<dbReference type="SUPFAM" id="SSF55785">
    <property type="entry name" value="PYP-like sensor domain (PAS domain)"/>
    <property type="match status" value="3"/>
</dbReference>
<dbReference type="InterPro" id="IPR003594">
    <property type="entry name" value="HATPase_dom"/>
</dbReference>
<proteinExistence type="predicted"/>
<dbReference type="PRINTS" id="PR00344">
    <property type="entry name" value="BCTRLSENSOR"/>
</dbReference>
<dbReference type="InterPro" id="IPR000014">
    <property type="entry name" value="PAS"/>
</dbReference>
<dbReference type="InterPro" id="IPR004358">
    <property type="entry name" value="Sig_transdc_His_kin-like_C"/>
</dbReference>
<evidence type="ECO:0000259" key="5">
    <source>
        <dbReference type="PROSITE" id="PS50109"/>
    </source>
</evidence>
<comment type="catalytic activity">
    <reaction evidence="1">
        <text>ATP + protein L-histidine = ADP + protein N-phospho-L-histidine.</text>
        <dbReference type="EC" id="2.7.13.3"/>
    </reaction>
</comment>
<dbReference type="InterPro" id="IPR005467">
    <property type="entry name" value="His_kinase_dom"/>
</dbReference>
<dbReference type="Pfam" id="PF08448">
    <property type="entry name" value="PAS_4"/>
    <property type="match status" value="2"/>
</dbReference>
<evidence type="ECO:0000259" key="7">
    <source>
        <dbReference type="PROSITE" id="PS50113"/>
    </source>
</evidence>
<keyword evidence="3 4" id="KW-0597">Phosphoprotein</keyword>
<dbReference type="Proteomes" id="UP001165343">
    <property type="component" value="Unassembled WGS sequence"/>
</dbReference>
<dbReference type="InterPro" id="IPR001610">
    <property type="entry name" value="PAC"/>
</dbReference>
<dbReference type="InterPro" id="IPR036097">
    <property type="entry name" value="HisK_dim/P_sf"/>
</dbReference>
<dbReference type="InterPro" id="IPR013655">
    <property type="entry name" value="PAS_fold_3"/>
</dbReference>
<name>A0ABT0RGV1_9SPHN</name>
<feature type="domain" description="Histidine kinase" evidence="5">
    <location>
        <begin position="443"/>
        <end position="660"/>
    </location>
</feature>
<dbReference type="SUPFAM" id="SSF52172">
    <property type="entry name" value="CheY-like"/>
    <property type="match status" value="1"/>
</dbReference>
<evidence type="ECO:0000313" key="9">
    <source>
        <dbReference type="Proteomes" id="UP001165343"/>
    </source>
</evidence>
<dbReference type="Pfam" id="PF08447">
    <property type="entry name" value="PAS_3"/>
    <property type="match status" value="1"/>
</dbReference>
<gene>
    <name evidence="8" type="ORF">LZ519_09260</name>
</gene>
<feature type="domain" description="PAC" evidence="7">
    <location>
        <begin position="238"/>
        <end position="290"/>
    </location>
</feature>
<dbReference type="SMART" id="SM00086">
    <property type="entry name" value="PAC"/>
    <property type="match status" value="3"/>
</dbReference>
<sequence length="796" mass="87211">MATGGIKKAPGARAAANEAEIAILPLEQLPPGMPPEMFTATGMLAIADMLPIMCAYIDRDEKVRFLNRPLADYFEQTRDELLGLPIREVMGEETYAERKPLIDAAMAGEKQFFVASFNHPTRGPAAIQAEYVPWTGKSGRVDGIIMLVKDVTEQRVAERALKESEARFKRIANSAPALMWVTRLDRTRDFVNDAYMDFLCTEDREFARSYDWRDGIHPDDAERVVAESLAGEASGKTFALEARFRRGDGEYRWLKSVSSPRFGPDGELIGFIGVATDITLAKEAELELRRQVEERTHELAASEARFRAIFDAVLEVLCLLTPDGTIVEMNSKDAPWRARNAREAIGGKIWDAPTLRAYPQHKPLIKQAVKTAAKGETFTTQVTMERPGVQTAYLDVAVQPVRDGDGKVTYLLFEARDITELKAAQEQLRQSQKMEALGQLTGGIAHDFNNLLTVVVGGLDLVAKRVEDAKLKRYATNALTAAERGARLTGQLLAFSRVQRLEVRPVHVAPLIQNMRPLLRNVLGPGITKEFDLDETTMPVLADPTQLEVAVLNLAINARDAMPKGGVLKFVTRSVHVDGDPELESGNYVELCISDTGVGMPEEVASRAFEPFFTTKEIGKGTGLGLSMVYGMARQSGGTARIDTTPGDGTAIKLFFKAAQGVAEADHAADEEDGELVAIDAASVLVIDDDPDVRGFVAEALAEEGFDVRHCGDGKTGLKEFAKRRPDLVVLDFVMPEMSGADVAREMLSQAPDQKILFVSGYSETDAIKWIAPDSPLLPKPFRSDALCKAVRSALS</sequence>
<dbReference type="Gene3D" id="3.30.450.20">
    <property type="entry name" value="PAS domain"/>
    <property type="match status" value="3"/>
</dbReference>
<dbReference type="SMART" id="SM00388">
    <property type="entry name" value="HisKA"/>
    <property type="match status" value="1"/>
</dbReference>
<dbReference type="SUPFAM" id="SSF55874">
    <property type="entry name" value="ATPase domain of HSP90 chaperone/DNA topoisomerase II/histidine kinase"/>
    <property type="match status" value="1"/>
</dbReference>
<dbReference type="SMART" id="SM00448">
    <property type="entry name" value="REC"/>
    <property type="match status" value="1"/>
</dbReference>
<dbReference type="InterPro" id="IPR013656">
    <property type="entry name" value="PAS_4"/>
</dbReference>
<evidence type="ECO:0000256" key="3">
    <source>
        <dbReference type="ARBA" id="ARBA00022553"/>
    </source>
</evidence>
<dbReference type="PROSITE" id="PS50110">
    <property type="entry name" value="RESPONSE_REGULATORY"/>
    <property type="match status" value="1"/>
</dbReference>
<dbReference type="RefSeq" id="WP_249868392.1">
    <property type="nucleotide sequence ID" value="NZ_JAMGBC010000001.1"/>
</dbReference>
<dbReference type="InterPro" id="IPR011006">
    <property type="entry name" value="CheY-like_superfamily"/>
</dbReference>
<dbReference type="Pfam" id="PF00512">
    <property type="entry name" value="HisKA"/>
    <property type="match status" value="1"/>
</dbReference>
<dbReference type="Gene3D" id="1.10.287.130">
    <property type="match status" value="1"/>
</dbReference>
<evidence type="ECO:0000256" key="4">
    <source>
        <dbReference type="PROSITE-ProRule" id="PRU00169"/>
    </source>
</evidence>
<dbReference type="SUPFAM" id="SSF47384">
    <property type="entry name" value="Homodimeric domain of signal transducing histidine kinase"/>
    <property type="match status" value="1"/>
</dbReference>
<dbReference type="Pfam" id="PF02518">
    <property type="entry name" value="HATPase_c"/>
    <property type="match status" value="1"/>
</dbReference>
<dbReference type="PANTHER" id="PTHR43065:SF49">
    <property type="entry name" value="HISTIDINE KINASE"/>
    <property type="match status" value="1"/>
</dbReference>
<evidence type="ECO:0000256" key="2">
    <source>
        <dbReference type="ARBA" id="ARBA00012438"/>
    </source>
</evidence>
<dbReference type="SMART" id="SM00091">
    <property type="entry name" value="PAS"/>
    <property type="match status" value="3"/>
</dbReference>
<dbReference type="InterPro" id="IPR035965">
    <property type="entry name" value="PAS-like_dom_sf"/>
</dbReference>
<comment type="caution">
    <text evidence="8">The sequence shown here is derived from an EMBL/GenBank/DDBJ whole genome shotgun (WGS) entry which is preliminary data.</text>
</comment>
<feature type="domain" description="PAC" evidence="7">
    <location>
        <begin position="378"/>
        <end position="430"/>
    </location>
</feature>
<keyword evidence="9" id="KW-1185">Reference proteome</keyword>
<dbReference type="PANTHER" id="PTHR43065">
    <property type="entry name" value="SENSOR HISTIDINE KINASE"/>
    <property type="match status" value="1"/>
</dbReference>
<accession>A0ABT0RGV1</accession>
<dbReference type="InterPro" id="IPR000700">
    <property type="entry name" value="PAS-assoc_C"/>
</dbReference>
<dbReference type="EMBL" id="JAMGBC010000001">
    <property type="protein sequence ID" value="MCL6679497.1"/>
    <property type="molecule type" value="Genomic_DNA"/>
</dbReference>
<evidence type="ECO:0000256" key="1">
    <source>
        <dbReference type="ARBA" id="ARBA00000085"/>
    </source>
</evidence>
<feature type="domain" description="Response regulatory" evidence="6">
    <location>
        <begin position="683"/>
        <end position="795"/>
    </location>
</feature>
<dbReference type="InterPro" id="IPR003661">
    <property type="entry name" value="HisK_dim/P_dom"/>
</dbReference>
<dbReference type="SMART" id="SM00387">
    <property type="entry name" value="HATPase_c"/>
    <property type="match status" value="1"/>
</dbReference>
<dbReference type="CDD" id="cd00130">
    <property type="entry name" value="PAS"/>
    <property type="match status" value="2"/>
</dbReference>
<dbReference type="PROSITE" id="PS50109">
    <property type="entry name" value="HIS_KIN"/>
    <property type="match status" value="1"/>
</dbReference>
<organism evidence="8 9">
    <name type="scientific">Sphingomonas anseongensis</name>
    <dbReference type="NCBI Taxonomy" id="2908207"/>
    <lineage>
        <taxon>Bacteria</taxon>
        <taxon>Pseudomonadati</taxon>
        <taxon>Pseudomonadota</taxon>
        <taxon>Alphaproteobacteria</taxon>
        <taxon>Sphingomonadales</taxon>
        <taxon>Sphingomonadaceae</taxon>
        <taxon>Sphingomonas</taxon>
    </lineage>
</organism>
<dbReference type="CDD" id="cd17574">
    <property type="entry name" value="REC_OmpR"/>
    <property type="match status" value="1"/>
</dbReference>